<proteinExistence type="predicted"/>
<dbReference type="HOGENOM" id="CLU_028353_0_0_1"/>
<reference evidence="6 7" key="1">
    <citation type="journal article" date="2010" name="Nat. Biotechnol.">
        <title>Genome sequence of the model mushroom Schizophyllum commune.</title>
        <authorList>
            <person name="Ohm R.A."/>
            <person name="de Jong J.F."/>
            <person name="Lugones L.G."/>
            <person name="Aerts A."/>
            <person name="Kothe E."/>
            <person name="Stajich J.E."/>
            <person name="de Vries R.P."/>
            <person name="Record E."/>
            <person name="Levasseur A."/>
            <person name="Baker S.E."/>
            <person name="Bartholomew K.A."/>
            <person name="Coutinho P.M."/>
            <person name="Erdmann S."/>
            <person name="Fowler T.J."/>
            <person name="Gathman A.C."/>
            <person name="Lombard V."/>
            <person name="Henrissat B."/>
            <person name="Knabe N."/>
            <person name="Kuees U."/>
            <person name="Lilly W.W."/>
            <person name="Lindquist E."/>
            <person name="Lucas S."/>
            <person name="Magnuson J.K."/>
            <person name="Piumi F."/>
            <person name="Raudaskoski M."/>
            <person name="Salamov A."/>
            <person name="Schmutz J."/>
            <person name="Schwarze F.W.M.R."/>
            <person name="vanKuyk P.A."/>
            <person name="Horton J.S."/>
            <person name="Grigoriev I.V."/>
            <person name="Woesten H.A.B."/>
        </authorList>
    </citation>
    <scope>NUCLEOTIDE SEQUENCE [LARGE SCALE GENOMIC DNA]</scope>
    <source>
        <strain evidence="7">H4-8 / FGSC 9210</strain>
    </source>
</reference>
<dbReference type="GO" id="GO:0016586">
    <property type="term" value="C:RSC-type complex"/>
    <property type="evidence" value="ECO:0007669"/>
    <property type="project" value="TreeGrafter"/>
</dbReference>
<dbReference type="GO" id="GO:0006355">
    <property type="term" value="P:regulation of DNA-templated transcription"/>
    <property type="evidence" value="ECO:0007669"/>
    <property type="project" value="InterPro"/>
</dbReference>
<evidence type="ECO:0000259" key="5">
    <source>
        <dbReference type="PROSITE" id="PS51526"/>
    </source>
</evidence>
<dbReference type="Proteomes" id="UP000007431">
    <property type="component" value="Unassembled WGS sequence"/>
</dbReference>
<dbReference type="FunCoup" id="D8PRA1">
    <property type="interactions" value="7"/>
</dbReference>
<dbReference type="InterPro" id="IPR016024">
    <property type="entry name" value="ARM-type_fold"/>
</dbReference>
<accession>D8PRA1</accession>
<dbReference type="PANTHER" id="PTHR22970">
    <property type="entry name" value="AT-RICH INTERACTIVE DOMAIN-CONTAINING PROTEIN 2"/>
    <property type="match status" value="1"/>
</dbReference>
<protein>
    <recommendedName>
        <fullName evidence="5">RFX-type winged-helix domain-containing protein</fullName>
    </recommendedName>
</protein>
<evidence type="ECO:0000256" key="1">
    <source>
        <dbReference type="ARBA" id="ARBA00022853"/>
    </source>
</evidence>
<evidence type="ECO:0000313" key="6">
    <source>
        <dbReference type="EMBL" id="EFJ03827.1"/>
    </source>
</evidence>
<name>D8PRA1_SCHCM</name>
<dbReference type="VEuPathDB" id="FungiDB:SCHCODRAFT_02610936"/>
<evidence type="ECO:0000256" key="4">
    <source>
        <dbReference type="ARBA" id="ARBA00023242"/>
    </source>
</evidence>
<evidence type="ECO:0000256" key="2">
    <source>
        <dbReference type="ARBA" id="ARBA00023015"/>
    </source>
</evidence>
<sequence>MSTFVNTVSTPVASTQEGYPFQYQFSIWAHHLNTAGPNTADDHERWYAESWSNNRMVLAIRSGIDDEIQWALERCCRLSHSESFKLSIIPGLLEAFMEWPQWYAAECARQQAHGSSIFSLPPDLATKRRHAIESLFALRNAAYTEGAPAQLISNPATLPLILDILTYCDPTHDENVELISYAIDIFHVVAPDYVLLPNPWSPPSPLPALMRIFEKTSIRSLHTTAFRMLSAIFTNPRNVQYIPIESEALAVAIRYAPLFRMDSELVDAGLNYLFAYLSQPTMAKRFLLHPSLPSLLRVLVNILLVQQARDTVSDEVSGPVHVIPSTHSLNSEYEPTTTEMQSLLALPEPERNKKWMSIMFVPRPGGEITQVDFYNLYKIAFAPYAAQTPLLDPGYVIKNVHEVFPAASAQVAGAEGAQRYIIAGIARRTSFEAADRFRCKWNRLQCDAPFFSGPAPLTEHVMEHLKPGEGEDENIELPCLWAKCTAGPFPRARLRAHLLTHIPTSQRPARDPSQSDDITLSSATAQYPMVNPTQRPPPPLRRTVVTYTVPVGEPKTLSLTALLCIRCLYRASTETSEGAPHADDDHFGFPGVVEEDDEDIAQVSELGLEKEKQAEARGRRAFAAVKHLMENVQIKDDALQGWIMEMAYSE</sequence>
<dbReference type="AlphaFoldDB" id="D8PRA1"/>
<keyword evidence="4" id="KW-0539">Nucleus</keyword>
<keyword evidence="7" id="KW-1185">Reference proteome</keyword>
<dbReference type="InParanoid" id="D8PRA1"/>
<evidence type="ECO:0000313" key="7">
    <source>
        <dbReference type="Proteomes" id="UP000007431"/>
    </source>
</evidence>
<dbReference type="InterPro" id="IPR003150">
    <property type="entry name" value="DNA-bd_RFX"/>
</dbReference>
<dbReference type="GO" id="GO:0006325">
    <property type="term" value="P:chromatin organization"/>
    <property type="evidence" value="ECO:0007669"/>
    <property type="project" value="UniProtKB-KW"/>
</dbReference>
<dbReference type="eggNOG" id="ENOG502QVTM">
    <property type="taxonomic scope" value="Eukaryota"/>
</dbReference>
<dbReference type="PANTHER" id="PTHR22970:SF14">
    <property type="entry name" value="AT-RICH INTERACTIVE DOMAIN-CONTAINING PROTEIN 2"/>
    <property type="match status" value="1"/>
</dbReference>
<organism evidence="7">
    <name type="scientific">Schizophyllum commune (strain H4-8 / FGSC 9210)</name>
    <name type="common">Split gill fungus</name>
    <dbReference type="NCBI Taxonomy" id="578458"/>
    <lineage>
        <taxon>Eukaryota</taxon>
        <taxon>Fungi</taxon>
        <taxon>Dikarya</taxon>
        <taxon>Basidiomycota</taxon>
        <taxon>Agaricomycotina</taxon>
        <taxon>Agaricomycetes</taxon>
        <taxon>Agaricomycetidae</taxon>
        <taxon>Agaricales</taxon>
        <taxon>Schizophyllaceae</taxon>
        <taxon>Schizophyllum</taxon>
    </lineage>
</organism>
<dbReference type="PROSITE" id="PS51526">
    <property type="entry name" value="RFX_DBD"/>
    <property type="match status" value="1"/>
</dbReference>
<dbReference type="GO" id="GO:0003677">
    <property type="term" value="F:DNA binding"/>
    <property type="evidence" value="ECO:0007669"/>
    <property type="project" value="InterPro"/>
</dbReference>
<evidence type="ECO:0000256" key="3">
    <source>
        <dbReference type="ARBA" id="ARBA00023163"/>
    </source>
</evidence>
<dbReference type="InterPro" id="IPR052406">
    <property type="entry name" value="Chromatin_Remodeling_Comp"/>
</dbReference>
<feature type="domain" description="RFX-type winged-helix" evidence="5">
    <location>
        <begin position="352"/>
        <end position="429"/>
    </location>
</feature>
<dbReference type="GeneID" id="9594525"/>
<dbReference type="OrthoDB" id="338531at2759"/>
<dbReference type="EMBL" id="GL377302">
    <property type="protein sequence ID" value="EFJ03827.1"/>
    <property type="molecule type" value="Genomic_DNA"/>
</dbReference>
<keyword evidence="2" id="KW-0805">Transcription regulation</keyword>
<keyword evidence="3" id="KW-0804">Transcription</keyword>
<dbReference type="STRING" id="578458.D8PRA1"/>
<dbReference type="OMA" id="PQRCYEW"/>
<gene>
    <name evidence="6" type="ORF">SCHCODRAFT_64678</name>
</gene>
<dbReference type="SUPFAM" id="SSF48371">
    <property type="entry name" value="ARM repeat"/>
    <property type="match status" value="1"/>
</dbReference>
<dbReference type="KEGG" id="scm:SCHCO_02610936"/>
<keyword evidence="1" id="KW-0156">Chromatin regulator</keyword>